<reference evidence="2" key="1">
    <citation type="submission" date="2018-08" db="EMBL/GenBank/DDBJ databases">
        <title>Genome of Lactobacillus sp. HBUAS52074.</title>
        <authorList>
            <person name="Guo Z."/>
            <person name="Zhang Z.D."/>
        </authorList>
    </citation>
    <scope>NUCLEOTIDE SEQUENCE [LARGE SCALE GENOMIC DNA]</scope>
    <source>
        <strain evidence="2">HBUAS52074</strain>
    </source>
</reference>
<dbReference type="KEGG" id="lzh:D1B17_07035"/>
<gene>
    <name evidence="1" type="ORF">D1B17_07035</name>
</gene>
<organism evidence="1 2">
    <name type="scientific">Companilactobacillus zhachilii</name>
    <dbReference type="NCBI Taxonomy" id="2304606"/>
    <lineage>
        <taxon>Bacteria</taxon>
        <taxon>Bacillati</taxon>
        <taxon>Bacillota</taxon>
        <taxon>Bacilli</taxon>
        <taxon>Lactobacillales</taxon>
        <taxon>Lactobacillaceae</taxon>
        <taxon>Companilactobacillus</taxon>
    </lineage>
</organism>
<dbReference type="OrthoDB" id="2325983at2"/>
<dbReference type="Proteomes" id="UP000267208">
    <property type="component" value="Chromosome"/>
</dbReference>
<name>A0A386PUN2_9LACO</name>
<proteinExistence type="predicted"/>
<evidence type="ECO:0000313" key="1">
    <source>
        <dbReference type="EMBL" id="AYE38403.1"/>
    </source>
</evidence>
<accession>A0A386PUN2</accession>
<sequence>MDVLIVQARRIVGITDIDDFYKLTPNEFRDLCKGALLAQYDRLQDERLSSAMIKPVGFVQNIQEQNETIQQSLDELKSNADSFGSNQSEEQRVKNDSRAFYNLVMKRGRE</sequence>
<dbReference type="EMBL" id="CP031933">
    <property type="protein sequence ID" value="AYE38403.1"/>
    <property type="molecule type" value="Genomic_DNA"/>
</dbReference>
<evidence type="ECO:0000313" key="2">
    <source>
        <dbReference type="Proteomes" id="UP000267208"/>
    </source>
</evidence>
<protein>
    <submittedName>
        <fullName evidence="1">Uncharacterized protein</fullName>
    </submittedName>
</protein>
<keyword evidence="2" id="KW-1185">Reference proteome</keyword>
<dbReference type="AlphaFoldDB" id="A0A386PUN2"/>